<proteinExistence type="predicted"/>
<protein>
    <submittedName>
        <fullName evidence="2">Phospholipid-binding protein</fullName>
    </submittedName>
</protein>
<name>A0AA96WE17_9CYAN</name>
<dbReference type="InterPro" id="IPR007055">
    <property type="entry name" value="BON_dom"/>
</dbReference>
<accession>A0AA96WE17</accession>
<organism evidence="2">
    <name type="scientific">Leptolyngbya sp. NK1-12</name>
    <dbReference type="NCBI Taxonomy" id="2547451"/>
    <lineage>
        <taxon>Bacteria</taxon>
        <taxon>Bacillati</taxon>
        <taxon>Cyanobacteriota</taxon>
        <taxon>Cyanophyceae</taxon>
        <taxon>Leptolyngbyales</taxon>
        <taxon>Leptolyngbyaceae</taxon>
        <taxon>Leptolyngbya group</taxon>
        <taxon>Leptolyngbya</taxon>
    </lineage>
</organism>
<evidence type="ECO:0000313" key="2">
    <source>
        <dbReference type="EMBL" id="WNZ23573.1"/>
    </source>
</evidence>
<evidence type="ECO:0000259" key="1">
    <source>
        <dbReference type="PROSITE" id="PS50914"/>
    </source>
</evidence>
<dbReference type="RefSeq" id="WP_316435272.1">
    <property type="nucleotide sequence ID" value="NZ_CP053586.1"/>
</dbReference>
<dbReference type="PROSITE" id="PS50914">
    <property type="entry name" value="BON"/>
    <property type="match status" value="1"/>
</dbReference>
<sequence length="125" mass="13839">MERNLLIRQSTTSSLFQTIPPERVGLQGEYDHHGLAKRVSLAFRQNFSSDEISNLRVTQRGAVVLLVGKIPNQRLFIRLVNVAMATAGTADVEVNGISVGYSLKNYLEVKPSQDTLARLQKLVSS</sequence>
<feature type="domain" description="BON" evidence="1">
    <location>
        <begin position="31"/>
        <end position="101"/>
    </location>
</feature>
<gene>
    <name evidence="2" type="ORF">HJG54_12410</name>
</gene>
<reference evidence="2" key="1">
    <citation type="submission" date="2020-05" db="EMBL/GenBank/DDBJ databases">
        <authorList>
            <person name="Zhu T."/>
            <person name="Keshari N."/>
            <person name="Lu X."/>
        </authorList>
    </citation>
    <scope>NUCLEOTIDE SEQUENCE</scope>
    <source>
        <strain evidence="2">NK1-12</strain>
    </source>
</reference>
<dbReference type="AlphaFoldDB" id="A0AA96WE17"/>
<dbReference type="EMBL" id="CP053586">
    <property type="protein sequence ID" value="WNZ23573.1"/>
    <property type="molecule type" value="Genomic_DNA"/>
</dbReference>